<sequence length="81" mass="9035">MCCGISRFGRDVPLCDRQAIYDRNRPPRPPFWLRCATLRQPGTSRPFFVPNLRAGPARCDAQLVIGAAHGLRLPQTGDLLC</sequence>
<comment type="caution">
    <text evidence="1">The sequence shown here is derived from an EMBL/GenBank/DDBJ whole genome shotgun (WGS) entry which is preliminary data.</text>
</comment>
<dbReference type="HOGENOM" id="CLU_2567960_0_0_11"/>
<dbReference type="Proteomes" id="UP000003295">
    <property type="component" value="Unassembled WGS sequence"/>
</dbReference>
<reference evidence="1 2" key="1">
    <citation type="submission" date="2009-04" db="EMBL/GenBank/DDBJ databases">
        <authorList>
            <person name="Weinstock G."/>
            <person name="Sodergren E."/>
            <person name="Clifton S."/>
            <person name="Fulton L."/>
            <person name="Fulton B."/>
            <person name="Courtney L."/>
            <person name="Fronick C."/>
            <person name="Harrison M."/>
            <person name="Strong C."/>
            <person name="Farmer C."/>
            <person name="Delahaunty K."/>
            <person name="Markovic C."/>
            <person name="Hall O."/>
            <person name="Minx P."/>
            <person name="Tomlinson C."/>
            <person name="Mitreva M."/>
            <person name="Nelson J."/>
            <person name="Hou S."/>
            <person name="Wollam A."/>
            <person name="Pepin K.H."/>
            <person name="Johnson M."/>
            <person name="Bhonagiri V."/>
            <person name="Nash W.E."/>
            <person name="Warren W."/>
            <person name="Chinwalla A."/>
            <person name="Mardis E.R."/>
            <person name="Wilson R.K."/>
        </authorList>
    </citation>
    <scope>NUCLEOTIDE SEQUENCE [LARGE SCALE GENOMIC DNA]</scope>
    <source>
        <strain evidence="1 2">DSM 13280</strain>
    </source>
</reference>
<evidence type="ECO:0000313" key="2">
    <source>
        <dbReference type="Proteomes" id="UP000003295"/>
    </source>
</evidence>
<dbReference type="EMBL" id="ABXH02000054">
    <property type="protein sequence ID" value="EEP43522.1"/>
    <property type="molecule type" value="Genomic_DNA"/>
</dbReference>
<evidence type="ECO:0000313" key="1">
    <source>
        <dbReference type="EMBL" id="EEP43522.1"/>
    </source>
</evidence>
<organism evidence="1 2">
    <name type="scientific">Collinsella intestinalis DSM 13280</name>
    <dbReference type="NCBI Taxonomy" id="521003"/>
    <lineage>
        <taxon>Bacteria</taxon>
        <taxon>Bacillati</taxon>
        <taxon>Actinomycetota</taxon>
        <taxon>Coriobacteriia</taxon>
        <taxon>Coriobacteriales</taxon>
        <taxon>Coriobacteriaceae</taxon>
        <taxon>Collinsella</taxon>
    </lineage>
</organism>
<proteinExistence type="predicted"/>
<dbReference type="STRING" id="521003.COLINT_03777"/>
<protein>
    <submittedName>
        <fullName evidence="1">Uncharacterized protein</fullName>
    </submittedName>
</protein>
<dbReference type="AlphaFoldDB" id="C4FCF6"/>
<name>C4FCF6_9ACTN</name>
<gene>
    <name evidence="1" type="ORF">COLINT_03777</name>
</gene>
<accession>C4FCF6</accession>